<keyword evidence="7 12" id="KW-0560">Oxidoreductase</keyword>
<evidence type="ECO:0000256" key="2">
    <source>
        <dbReference type="ARBA" id="ARBA00004777"/>
    </source>
</evidence>
<dbReference type="AlphaFoldDB" id="A8MFK9"/>
<evidence type="ECO:0000256" key="3">
    <source>
        <dbReference type="ARBA" id="ARBA00006743"/>
    </source>
</evidence>
<evidence type="ECO:0000256" key="5">
    <source>
        <dbReference type="ARBA" id="ARBA00022630"/>
    </source>
</evidence>
<evidence type="ECO:0000256" key="4">
    <source>
        <dbReference type="ARBA" id="ARBA00022605"/>
    </source>
</evidence>
<keyword evidence="4" id="KW-0028">Amino-acid biosynthesis</keyword>
<dbReference type="GO" id="GO:0035999">
    <property type="term" value="P:tetrahydrofolate interconversion"/>
    <property type="evidence" value="ECO:0007669"/>
    <property type="project" value="UniProtKB-UniPathway"/>
</dbReference>
<dbReference type="InterPro" id="IPR003171">
    <property type="entry name" value="Mehydrof_redctse-like"/>
</dbReference>
<dbReference type="Gene3D" id="3.20.20.220">
    <property type="match status" value="1"/>
</dbReference>
<evidence type="ECO:0000313" key="13">
    <source>
        <dbReference type="EMBL" id="ABW17648.1"/>
    </source>
</evidence>
<keyword evidence="5 12" id="KW-0285">Flavoprotein</keyword>
<dbReference type="GO" id="GO:0071949">
    <property type="term" value="F:FAD binding"/>
    <property type="evidence" value="ECO:0007669"/>
    <property type="project" value="TreeGrafter"/>
</dbReference>
<dbReference type="EMBL" id="CP000853">
    <property type="protein sequence ID" value="ABW17648.1"/>
    <property type="molecule type" value="Genomic_DNA"/>
</dbReference>
<keyword evidence="9" id="KW-0486">Methionine biosynthesis</keyword>
<organism evidence="13 14">
    <name type="scientific">Alkaliphilus oremlandii (strain OhILAs)</name>
    <name type="common">Clostridium oremlandii (strain OhILAs)</name>
    <dbReference type="NCBI Taxonomy" id="350688"/>
    <lineage>
        <taxon>Bacteria</taxon>
        <taxon>Bacillati</taxon>
        <taxon>Bacillota</taxon>
        <taxon>Clostridia</taxon>
        <taxon>Peptostreptococcales</taxon>
        <taxon>Natronincolaceae</taxon>
        <taxon>Alkaliphilus</taxon>
    </lineage>
</organism>
<comment type="similarity">
    <text evidence="3 12">Belongs to the methylenetetrahydrofolate reductase family.</text>
</comment>
<evidence type="ECO:0000256" key="1">
    <source>
        <dbReference type="ARBA" id="ARBA00001974"/>
    </source>
</evidence>
<evidence type="ECO:0000256" key="7">
    <source>
        <dbReference type="ARBA" id="ARBA00023002"/>
    </source>
</evidence>
<dbReference type="InterPro" id="IPR029041">
    <property type="entry name" value="FAD-linked_oxidoreductase-like"/>
</dbReference>
<comment type="catalytic activity">
    <reaction evidence="11">
        <text>(6S)-5-methyl-5,6,7,8-tetrahydrofolate + NAD(+) = (6R)-5,10-methylene-5,6,7,8-tetrahydrofolate + NADH + H(+)</text>
        <dbReference type="Rhea" id="RHEA:19821"/>
        <dbReference type="ChEBI" id="CHEBI:15378"/>
        <dbReference type="ChEBI" id="CHEBI:15636"/>
        <dbReference type="ChEBI" id="CHEBI:18608"/>
        <dbReference type="ChEBI" id="CHEBI:57540"/>
        <dbReference type="ChEBI" id="CHEBI:57945"/>
        <dbReference type="EC" id="1.5.1.54"/>
    </reaction>
    <physiologicalReaction direction="right-to-left" evidence="11">
        <dbReference type="Rhea" id="RHEA:19823"/>
    </physiologicalReaction>
</comment>
<dbReference type="STRING" id="350688.Clos_0078"/>
<dbReference type="KEGG" id="aoe:Clos_0078"/>
<dbReference type="RefSeq" id="WP_012157963.1">
    <property type="nucleotide sequence ID" value="NC_009922.1"/>
</dbReference>
<comment type="pathway">
    <text evidence="10">Amino-acid biosynthesis; L-methionine biosynthesis via de novo pathway.</text>
</comment>
<sequence>MQIKELFKRKNLVFSFEVFPPKVTSPIGSIYDTLEGLQDLKPDYISVTYGAGGNGNDNRTGEIAAIIKNKYGIEALAHLTCIGSTLEQTKGVLQELRDKGVHNVLALRGDIPEGFEGKGELKNSQDLIRLIREDQGNRFGIAAACYPEGHVEGKNVDQDIEILKLKEEAGADHAITQLFFDNNYFYEFLNKVEEKGIQLPIQAGIMPVTNKKQIERIVALSGANLPVKFKKIMEKYEHNKEALRDAGIAYALDQIVDLISTGARGIHLYTMNNPYIARSVTESIHSILKSVNKEKEVV</sequence>
<accession>A8MFK9</accession>
<evidence type="ECO:0000256" key="8">
    <source>
        <dbReference type="ARBA" id="ARBA00023027"/>
    </source>
</evidence>
<name>A8MFK9_ALKOO</name>
<dbReference type="Proteomes" id="UP000000269">
    <property type="component" value="Chromosome"/>
</dbReference>
<evidence type="ECO:0000256" key="11">
    <source>
        <dbReference type="ARBA" id="ARBA00048628"/>
    </source>
</evidence>
<gene>
    <name evidence="13" type="ordered locus">Clos_0078</name>
</gene>
<dbReference type="GO" id="GO:0009086">
    <property type="term" value="P:methionine biosynthetic process"/>
    <property type="evidence" value="ECO:0007669"/>
    <property type="project" value="UniProtKB-KW"/>
</dbReference>
<dbReference type="eggNOG" id="COG0685">
    <property type="taxonomic scope" value="Bacteria"/>
</dbReference>
<evidence type="ECO:0000256" key="6">
    <source>
        <dbReference type="ARBA" id="ARBA00022827"/>
    </source>
</evidence>
<dbReference type="OrthoDB" id="9812555at2"/>
<dbReference type="GO" id="GO:0106312">
    <property type="term" value="F:methylenetetrahydrofolate reductase (NADH) activity"/>
    <property type="evidence" value="ECO:0007669"/>
    <property type="project" value="UniProtKB-EC"/>
</dbReference>
<protein>
    <recommendedName>
        <fullName evidence="12">Methylenetetrahydrofolate reductase</fullName>
        <ecNumber evidence="12">1.5.1.54</ecNumber>
    </recommendedName>
</protein>
<dbReference type="UniPathway" id="UPA00193"/>
<dbReference type="PANTHER" id="PTHR45754">
    <property type="entry name" value="METHYLENETETRAHYDROFOLATE REDUCTASE"/>
    <property type="match status" value="1"/>
</dbReference>
<dbReference type="EC" id="1.5.1.54" evidence="12"/>
<evidence type="ECO:0000256" key="9">
    <source>
        <dbReference type="ARBA" id="ARBA00023167"/>
    </source>
</evidence>
<dbReference type="HOGENOM" id="CLU_025841_0_2_9"/>
<keyword evidence="6 12" id="KW-0274">FAD</keyword>
<proteinExistence type="inferred from homology"/>
<dbReference type="SUPFAM" id="SSF51730">
    <property type="entry name" value="FAD-linked oxidoreductase"/>
    <property type="match status" value="1"/>
</dbReference>
<dbReference type="NCBIfam" id="TIGR00676">
    <property type="entry name" value="fadh2"/>
    <property type="match status" value="1"/>
</dbReference>
<evidence type="ECO:0000313" key="14">
    <source>
        <dbReference type="Proteomes" id="UP000000269"/>
    </source>
</evidence>
<reference evidence="14" key="1">
    <citation type="submission" date="2007-10" db="EMBL/GenBank/DDBJ databases">
        <title>Complete genome of Alkaliphilus oremlandii OhILAs.</title>
        <authorList>
            <person name="Copeland A."/>
            <person name="Lucas S."/>
            <person name="Lapidus A."/>
            <person name="Barry K."/>
            <person name="Detter J.C."/>
            <person name="Glavina del Rio T."/>
            <person name="Hammon N."/>
            <person name="Israni S."/>
            <person name="Dalin E."/>
            <person name="Tice H."/>
            <person name="Pitluck S."/>
            <person name="Chain P."/>
            <person name="Malfatti S."/>
            <person name="Shin M."/>
            <person name="Vergez L."/>
            <person name="Schmutz J."/>
            <person name="Larimer F."/>
            <person name="Land M."/>
            <person name="Hauser L."/>
            <person name="Kyrpides N."/>
            <person name="Mikhailova N."/>
            <person name="Stolz J.F."/>
            <person name="Dawson A."/>
            <person name="Fisher E."/>
            <person name="Crable B."/>
            <person name="Perera E."/>
            <person name="Lisak J."/>
            <person name="Ranganathan M."/>
            <person name="Basu P."/>
            <person name="Richardson P."/>
        </authorList>
    </citation>
    <scope>NUCLEOTIDE SEQUENCE [LARGE SCALE GENOMIC DNA]</scope>
    <source>
        <strain evidence="14">OhILAs</strain>
    </source>
</reference>
<dbReference type="Pfam" id="PF02219">
    <property type="entry name" value="MTHFR"/>
    <property type="match status" value="1"/>
</dbReference>
<dbReference type="GO" id="GO:0005829">
    <property type="term" value="C:cytosol"/>
    <property type="evidence" value="ECO:0007669"/>
    <property type="project" value="InterPro"/>
</dbReference>
<dbReference type="InterPro" id="IPR004620">
    <property type="entry name" value="MTHF_reductase_bac"/>
</dbReference>
<evidence type="ECO:0000256" key="10">
    <source>
        <dbReference type="ARBA" id="ARBA00034478"/>
    </source>
</evidence>
<comment type="pathway">
    <text evidence="2 12">One-carbon metabolism; tetrahydrofolate interconversion.</text>
</comment>
<dbReference type="PANTHER" id="PTHR45754:SF3">
    <property type="entry name" value="METHYLENETETRAHYDROFOLATE REDUCTASE (NADPH)"/>
    <property type="match status" value="1"/>
</dbReference>
<keyword evidence="8" id="KW-0520">NAD</keyword>
<keyword evidence="14" id="KW-1185">Reference proteome</keyword>
<evidence type="ECO:0000256" key="12">
    <source>
        <dbReference type="RuleBase" id="RU003862"/>
    </source>
</evidence>
<dbReference type="CDD" id="cd00537">
    <property type="entry name" value="MTHFR"/>
    <property type="match status" value="1"/>
</dbReference>
<comment type="cofactor">
    <cofactor evidence="1 12">
        <name>FAD</name>
        <dbReference type="ChEBI" id="CHEBI:57692"/>
    </cofactor>
</comment>